<dbReference type="Gene3D" id="1.10.10.10">
    <property type="entry name" value="Winged helix-like DNA-binding domain superfamily/Winged helix DNA-binding domain"/>
    <property type="match status" value="1"/>
</dbReference>
<protein>
    <submittedName>
        <fullName evidence="3">ATP-dependent DNA helicase RecG</fullName>
    </submittedName>
</protein>
<dbReference type="Pfam" id="PF04326">
    <property type="entry name" value="SLFN_AlbA_2"/>
    <property type="match status" value="1"/>
</dbReference>
<gene>
    <name evidence="3" type="ORF">SAMN02910418_02013</name>
</gene>
<dbReference type="CDD" id="cd00090">
    <property type="entry name" value="HTH_ARSR"/>
    <property type="match status" value="1"/>
</dbReference>
<dbReference type="InterPro" id="IPR036388">
    <property type="entry name" value="WH-like_DNA-bd_sf"/>
</dbReference>
<accession>A0A1H4CPI7</accession>
<dbReference type="OrthoDB" id="9805115at2"/>
<dbReference type="InterPro" id="IPR007421">
    <property type="entry name" value="Schlafen_AlbA_2_dom"/>
</dbReference>
<feature type="domain" description="HTH arsR-type" evidence="1">
    <location>
        <begin position="432"/>
        <end position="474"/>
    </location>
</feature>
<dbReference type="InterPro" id="IPR038461">
    <property type="entry name" value="Schlafen_AlbA_2_dom_sf"/>
</dbReference>
<feature type="domain" description="Schlafen AlbA-2" evidence="2">
    <location>
        <begin position="22"/>
        <end position="141"/>
    </location>
</feature>
<dbReference type="Pfam" id="PF01022">
    <property type="entry name" value="HTH_5"/>
    <property type="match status" value="1"/>
</dbReference>
<dbReference type="GO" id="GO:0003700">
    <property type="term" value="F:DNA-binding transcription factor activity"/>
    <property type="evidence" value="ECO:0007669"/>
    <property type="project" value="InterPro"/>
</dbReference>
<keyword evidence="3" id="KW-0378">Hydrolase</keyword>
<dbReference type="PANTHER" id="PTHR30595:SF6">
    <property type="entry name" value="SCHLAFEN ALBA-2 DOMAIN-CONTAINING PROTEIN"/>
    <property type="match status" value="1"/>
</dbReference>
<proteinExistence type="predicted"/>
<dbReference type="PANTHER" id="PTHR30595">
    <property type="entry name" value="GLPR-RELATED TRANSCRIPTIONAL REPRESSOR"/>
    <property type="match status" value="1"/>
</dbReference>
<dbReference type="AlphaFoldDB" id="A0A1H4CPI7"/>
<dbReference type="SUPFAM" id="SSF46785">
    <property type="entry name" value="Winged helix' DNA-binding domain"/>
    <property type="match status" value="1"/>
</dbReference>
<dbReference type="InterPro" id="IPR001845">
    <property type="entry name" value="HTH_ArsR_DNA-bd_dom"/>
</dbReference>
<dbReference type="GO" id="GO:0004386">
    <property type="term" value="F:helicase activity"/>
    <property type="evidence" value="ECO:0007669"/>
    <property type="project" value="UniProtKB-KW"/>
</dbReference>
<keyword evidence="3" id="KW-0067">ATP-binding</keyword>
<evidence type="ECO:0000259" key="1">
    <source>
        <dbReference type="Pfam" id="PF01022"/>
    </source>
</evidence>
<evidence type="ECO:0000313" key="3">
    <source>
        <dbReference type="EMBL" id="SEA62243.1"/>
    </source>
</evidence>
<dbReference type="Gene3D" id="3.30.565.60">
    <property type="match status" value="1"/>
</dbReference>
<keyword evidence="4" id="KW-1185">Reference proteome</keyword>
<dbReference type="InterPro" id="IPR036390">
    <property type="entry name" value="WH_DNA-bd_sf"/>
</dbReference>
<evidence type="ECO:0000313" key="4">
    <source>
        <dbReference type="Proteomes" id="UP000199288"/>
    </source>
</evidence>
<reference evidence="4" key="1">
    <citation type="submission" date="2016-10" db="EMBL/GenBank/DDBJ databases">
        <authorList>
            <person name="Varghese N."/>
            <person name="Submissions S."/>
        </authorList>
    </citation>
    <scope>NUCLEOTIDE SEQUENCE [LARGE SCALE GENOMIC DNA]</scope>
    <source>
        <strain evidence="4">KPR-1</strain>
    </source>
</reference>
<dbReference type="EMBL" id="FNQV01000013">
    <property type="protein sequence ID" value="SEA62243.1"/>
    <property type="molecule type" value="Genomic_DNA"/>
</dbReference>
<dbReference type="Proteomes" id="UP000199288">
    <property type="component" value="Unassembled WGS sequence"/>
</dbReference>
<evidence type="ECO:0000259" key="2">
    <source>
        <dbReference type="Pfam" id="PF04326"/>
    </source>
</evidence>
<dbReference type="Pfam" id="PF13749">
    <property type="entry name" value="HATPase_c_4"/>
    <property type="match status" value="1"/>
</dbReference>
<dbReference type="RefSeq" id="WP_092565492.1">
    <property type="nucleotide sequence ID" value="NZ_FNQV01000013.1"/>
</dbReference>
<keyword evidence="3" id="KW-0547">Nucleotide-binding</keyword>
<dbReference type="Gene3D" id="3.30.950.30">
    <property type="entry name" value="Schlafen, AAA domain"/>
    <property type="match status" value="1"/>
</dbReference>
<dbReference type="InterPro" id="IPR011991">
    <property type="entry name" value="ArsR-like_HTH"/>
</dbReference>
<dbReference type="InterPro" id="IPR038475">
    <property type="entry name" value="RecG_C_sf"/>
</dbReference>
<sequence>MTDAEADVRKLIQALRKIGTDTESVEVKTAARGIPKDLRATMSAFANGNGGTLILGLNEQEGFIPVQGFDAKAGADALTGIAANDLSPALRFPISIIPFEEGAVVVAKVVALPPAERPCFVTSQGKYGGSYIRSHDGNRLLTPYEIDRMSENRSQPLFDRETVIDADLSDLDGRAVANLLARLQTTKPRAVKGGREVALRRLHVIGRDTGETDHPTLAGLLALGDYPQEFFPRLNVAFAVYPGTTKADVLSGGARLLDSRSIDGSIPEMVEDTVAAVSRNMRTGGLIEGAFRKDLPDYPLEAVREAITNALMHRDYSPMSRGTPVQVDMYVDRMEIINPGGLFGNITVDSLGRAGTSSSRNASLSRLLEDVQSVDGGAVAENRGTGYAIIAEALRKALMQDPIPTDSPTHFKITMFRRRLTPAEQESKGIRSTRGAIMHALSQGKSLSSSDLIDASGLSRTTIVRHLNDLIAEGKIEATDATYSPRRRYRLVPQGSSKGERISKST</sequence>
<keyword evidence="3" id="KW-0347">Helicase</keyword>
<name>A0A1H4CPI7_9ACTO</name>
<organism evidence="3 4">
    <name type="scientific">Bowdeniella nasicola</name>
    <dbReference type="NCBI Taxonomy" id="208480"/>
    <lineage>
        <taxon>Bacteria</taxon>
        <taxon>Bacillati</taxon>
        <taxon>Actinomycetota</taxon>
        <taxon>Actinomycetes</taxon>
        <taxon>Actinomycetales</taxon>
        <taxon>Actinomycetaceae</taxon>
        <taxon>Bowdeniella</taxon>
    </lineage>
</organism>